<dbReference type="InterPro" id="IPR026904">
    <property type="entry name" value="MnmG_C"/>
</dbReference>
<evidence type="ECO:0000256" key="1">
    <source>
        <dbReference type="ARBA" id="ARBA00001974"/>
    </source>
</evidence>
<accession>A0A5C5RDU7</accession>
<dbReference type="Pfam" id="PF13932">
    <property type="entry name" value="SAM_GIDA_C"/>
    <property type="match status" value="1"/>
</dbReference>
<keyword evidence="5" id="KW-0274">FAD</keyword>
<dbReference type="Proteomes" id="UP000319792">
    <property type="component" value="Unassembled WGS sequence"/>
</dbReference>
<evidence type="ECO:0000256" key="3">
    <source>
        <dbReference type="ARBA" id="ARBA00022630"/>
    </source>
</evidence>
<organism evidence="7 8">
    <name type="scientific">Tsukamurella sputi</name>
    <dbReference type="NCBI Taxonomy" id="2591848"/>
    <lineage>
        <taxon>Bacteria</taxon>
        <taxon>Bacillati</taxon>
        <taxon>Actinomycetota</taxon>
        <taxon>Actinomycetes</taxon>
        <taxon>Mycobacteriales</taxon>
        <taxon>Tsukamurellaceae</taxon>
        <taxon>Tsukamurella</taxon>
    </lineage>
</organism>
<name>A0A5C5RDU7_9ACTN</name>
<evidence type="ECO:0000256" key="4">
    <source>
        <dbReference type="ARBA" id="ARBA00022694"/>
    </source>
</evidence>
<evidence type="ECO:0000313" key="8">
    <source>
        <dbReference type="Proteomes" id="UP000319792"/>
    </source>
</evidence>
<feature type="non-terminal residue" evidence="7">
    <location>
        <position position="1"/>
    </location>
</feature>
<dbReference type="SMART" id="SM01228">
    <property type="entry name" value="GIDA_assoc_3"/>
    <property type="match status" value="1"/>
</dbReference>
<proteinExistence type="inferred from homology"/>
<reference evidence="7 8" key="1">
    <citation type="submission" date="2019-06" db="EMBL/GenBank/DDBJ databases">
        <authorList>
            <person name="Teng J.L.L."/>
            <person name="Lee H.H."/>
            <person name="Lau S.K.P."/>
            <person name="Woo P.C.Y."/>
        </authorList>
    </citation>
    <scope>NUCLEOTIDE SEQUENCE [LARGE SCALE GENOMIC DNA]</scope>
    <source>
        <strain evidence="7 8">HKU70</strain>
    </source>
</reference>
<dbReference type="GO" id="GO:0002098">
    <property type="term" value="P:tRNA wobble uridine modification"/>
    <property type="evidence" value="ECO:0007669"/>
    <property type="project" value="UniProtKB-ARBA"/>
</dbReference>
<evidence type="ECO:0000256" key="2">
    <source>
        <dbReference type="ARBA" id="ARBA00007653"/>
    </source>
</evidence>
<keyword evidence="3" id="KW-0285">Flavoprotein</keyword>
<evidence type="ECO:0000313" key="7">
    <source>
        <dbReference type="EMBL" id="TWS21020.1"/>
    </source>
</evidence>
<dbReference type="InterPro" id="IPR044920">
    <property type="entry name" value="MnmG_C_subdom_sf"/>
</dbReference>
<dbReference type="AlphaFoldDB" id="A0A5C5RDU7"/>
<comment type="caution">
    <text evidence="7">The sequence shown here is derived from an EMBL/GenBank/DDBJ whole genome shotgun (WGS) entry which is preliminary data.</text>
</comment>
<protein>
    <recommendedName>
        <fullName evidence="6">tRNA uridine 5-carboxymethylaminomethyl modification enzyme C-terminal subdomain domain-containing protein</fullName>
    </recommendedName>
</protein>
<sequence length="59" mass="6536">VDYSQVEGLSIEIQERLNQAQPETLGQASRIQGVTPAAISLILVHLRKGKLPVKNREKD</sequence>
<dbReference type="EMBL" id="VIGV01000111">
    <property type="protein sequence ID" value="TWS21020.1"/>
    <property type="molecule type" value="Genomic_DNA"/>
</dbReference>
<keyword evidence="8" id="KW-1185">Reference proteome</keyword>
<reference evidence="7 8" key="2">
    <citation type="submission" date="2019-08" db="EMBL/GenBank/DDBJ databases">
        <title>Tsukamurella conjunctivitidis sp. nov., Tsukamurella assacharolytica sp. nov. and Tsukamurella sputae sp. nov. isolated from patients with conjunctivitis, bacteraemia (lymphoma) and respiratory infection (sputum) in Hong Kong.</title>
        <authorList>
            <person name="Fok K.M.N."/>
            <person name="Fong J.Y.H."/>
        </authorList>
    </citation>
    <scope>NUCLEOTIDE SEQUENCE [LARGE SCALE GENOMIC DNA]</scope>
    <source>
        <strain evidence="7 8">HKU70</strain>
    </source>
</reference>
<dbReference type="Gene3D" id="1.10.150.570">
    <property type="entry name" value="GidA associated domain, C-terminal subdomain"/>
    <property type="match status" value="1"/>
</dbReference>
<comment type="cofactor">
    <cofactor evidence="1">
        <name>FAD</name>
        <dbReference type="ChEBI" id="CHEBI:57692"/>
    </cofactor>
</comment>
<dbReference type="FunFam" id="1.10.150.570:FF:000001">
    <property type="entry name" value="tRNA uridine 5-carboxymethylaminomethyl modification enzyme MnmG"/>
    <property type="match status" value="1"/>
</dbReference>
<evidence type="ECO:0000259" key="6">
    <source>
        <dbReference type="SMART" id="SM01228"/>
    </source>
</evidence>
<comment type="similarity">
    <text evidence="2">Belongs to the MnmG family.</text>
</comment>
<dbReference type="InterPro" id="IPR047001">
    <property type="entry name" value="MnmG_C_subdom"/>
</dbReference>
<gene>
    <name evidence="7" type="ORF">FK268_23395</name>
</gene>
<keyword evidence="4" id="KW-0819">tRNA processing</keyword>
<evidence type="ECO:0000256" key="5">
    <source>
        <dbReference type="ARBA" id="ARBA00022827"/>
    </source>
</evidence>
<feature type="domain" description="tRNA uridine 5-carboxymethylaminomethyl modification enzyme C-terminal subdomain" evidence="6">
    <location>
        <begin position="1"/>
        <end position="44"/>
    </location>
</feature>